<dbReference type="Gene3D" id="3.40.50.1400">
    <property type="match status" value="2"/>
</dbReference>
<name>A0A367VJ47_9PROT</name>
<comment type="caution">
    <text evidence="3">The sequence shown here is derived from an EMBL/GenBank/DDBJ whole genome shotgun (WGS) entry which is preliminary data.</text>
</comment>
<dbReference type="RefSeq" id="WP_062957345.1">
    <property type="nucleotide sequence ID" value="NZ_JPWB01000002.1"/>
</dbReference>
<organism evidence="3 4">
    <name type="scientific">Thalassospira profundimaris</name>
    <dbReference type="NCBI Taxonomy" id="502049"/>
    <lineage>
        <taxon>Bacteria</taxon>
        <taxon>Pseudomonadati</taxon>
        <taxon>Pseudomonadota</taxon>
        <taxon>Alphaproteobacteria</taxon>
        <taxon>Rhodospirillales</taxon>
        <taxon>Thalassospiraceae</taxon>
        <taxon>Thalassospira</taxon>
    </lineage>
</organism>
<reference evidence="3 4" key="1">
    <citation type="submission" date="2014-07" db="EMBL/GenBank/DDBJ databases">
        <title>Draft genome sequence of Thalassospira profundimaris R8-17.</title>
        <authorList>
            <person name="Lai Q."/>
            <person name="Shao Z."/>
        </authorList>
    </citation>
    <scope>NUCLEOTIDE SEQUENCE [LARGE SCALE GENOMIC DNA]</scope>
    <source>
        <strain evidence="3 4">R8-17</strain>
    </source>
</reference>
<dbReference type="Pfam" id="PF01903">
    <property type="entry name" value="CbiX"/>
    <property type="match status" value="1"/>
</dbReference>
<proteinExistence type="predicted"/>
<dbReference type="GO" id="GO:0016829">
    <property type="term" value="F:lyase activity"/>
    <property type="evidence" value="ECO:0007669"/>
    <property type="project" value="UniProtKB-KW"/>
</dbReference>
<dbReference type="AlphaFoldDB" id="A0A367VJ47"/>
<accession>A0A367VJ47</accession>
<dbReference type="EMBL" id="JPWB01000002">
    <property type="protein sequence ID" value="RCK24270.1"/>
    <property type="molecule type" value="Genomic_DNA"/>
</dbReference>
<evidence type="ECO:0000313" key="4">
    <source>
        <dbReference type="Proteomes" id="UP000253061"/>
    </source>
</evidence>
<keyword evidence="2" id="KW-0456">Lyase</keyword>
<protein>
    <submittedName>
        <fullName evidence="3">Cobalamin biosynthesis protein CbiX</fullName>
    </submittedName>
</protein>
<dbReference type="GO" id="GO:0046872">
    <property type="term" value="F:metal ion binding"/>
    <property type="evidence" value="ECO:0007669"/>
    <property type="project" value="UniProtKB-KW"/>
</dbReference>
<dbReference type="InterPro" id="IPR002762">
    <property type="entry name" value="CbiX-like"/>
</dbReference>
<sequence>MTDFEMPTLMMVSHGNSGNGGDPAGDLARTIAPDWNGLVSHGYMRSQPAVSDQLEMLKASGDADRLIVFPLFFSEGYLVFEELPSKLHEAGLSDSVILPPAINLPGFSEMIAARIHATARKRDWDLADTSVFLVPHGLKTLTQSLPETVRLADRLGRICVGAEICIGNVEGSPSLADWRDIASHRQTMVIPMLAGGGTHARDDLPELIDAKPNEMIEVLPPIGQWSELPGLVLDEAERHVARFGGTAVPLGPTGQDLWAERAQRSA</sequence>
<evidence type="ECO:0000256" key="2">
    <source>
        <dbReference type="ARBA" id="ARBA00023239"/>
    </source>
</evidence>
<keyword evidence="1" id="KW-0479">Metal-binding</keyword>
<gene>
    <name evidence="3" type="ORF">TH6_06105</name>
</gene>
<evidence type="ECO:0000313" key="3">
    <source>
        <dbReference type="EMBL" id="RCK24270.1"/>
    </source>
</evidence>
<evidence type="ECO:0000256" key="1">
    <source>
        <dbReference type="ARBA" id="ARBA00022723"/>
    </source>
</evidence>
<dbReference type="Proteomes" id="UP000253061">
    <property type="component" value="Unassembled WGS sequence"/>
</dbReference>
<dbReference type="SUPFAM" id="SSF53800">
    <property type="entry name" value="Chelatase"/>
    <property type="match status" value="1"/>
</dbReference>